<evidence type="ECO:0000259" key="8">
    <source>
        <dbReference type="Pfam" id="PF00082"/>
    </source>
</evidence>
<dbReference type="GO" id="GO:0046872">
    <property type="term" value="F:metal ion binding"/>
    <property type="evidence" value="ECO:0007669"/>
    <property type="project" value="UniProtKB-KW"/>
</dbReference>
<evidence type="ECO:0000256" key="7">
    <source>
        <dbReference type="PROSITE-ProRule" id="PRU01240"/>
    </source>
</evidence>
<reference evidence="9 10" key="1">
    <citation type="submission" date="2018-09" db="EMBL/GenBank/DDBJ databases">
        <authorList>
            <person name="Zhu H."/>
        </authorList>
    </citation>
    <scope>NUCLEOTIDE SEQUENCE [LARGE SCALE GENOMIC DNA]</scope>
    <source>
        <strain evidence="9 10">K1S02-61</strain>
    </source>
</reference>
<evidence type="ECO:0000313" key="10">
    <source>
        <dbReference type="Proteomes" id="UP000284006"/>
    </source>
</evidence>
<dbReference type="InterPro" id="IPR036852">
    <property type="entry name" value="Peptidase_S8/S53_dom_sf"/>
</dbReference>
<dbReference type="PANTHER" id="PTHR43806">
    <property type="entry name" value="PEPTIDASE S8"/>
    <property type="match status" value="1"/>
</dbReference>
<dbReference type="Pfam" id="PF00082">
    <property type="entry name" value="Peptidase_S8"/>
    <property type="match status" value="1"/>
</dbReference>
<gene>
    <name evidence="9" type="ORF">D3872_13485</name>
</gene>
<dbReference type="PROSITE" id="PS00137">
    <property type="entry name" value="SUBTILASE_HIS"/>
    <property type="match status" value="1"/>
</dbReference>
<keyword evidence="4 7" id="KW-0378">Hydrolase</keyword>
<evidence type="ECO:0000256" key="6">
    <source>
        <dbReference type="PIRSR" id="PIRSR615500-1"/>
    </source>
</evidence>
<name>A0A418XSB0_9BURK</name>
<evidence type="ECO:0000256" key="3">
    <source>
        <dbReference type="ARBA" id="ARBA00022723"/>
    </source>
</evidence>
<dbReference type="InterPro" id="IPR034202">
    <property type="entry name" value="Subtilisin_Carlsberg-like"/>
</dbReference>
<dbReference type="Proteomes" id="UP000284006">
    <property type="component" value="Unassembled WGS sequence"/>
</dbReference>
<dbReference type="Gene3D" id="3.30.70.80">
    <property type="entry name" value="Peptidase S8 propeptide/proteinase inhibitor I9"/>
    <property type="match status" value="1"/>
</dbReference>
<dbReference type="InterPro" id="IPR037045">
    <property type="entry name" value="S8pro/Inhibitor_I9_sf"/>
</dbReference>
<dbReference type="RefSeq" id="WP_119811253.1">
    <property type="nucleotide sequence ID" value="NZ_QYUP01000118.1"/>
</dbReference>
<dbReference type="InterPro" id="IPR050131">
    <property type="entry name" value="Peptidase_S8_subtilisin-like"/>
</dbReference>
<evidence type="ECO:0000256" key="2">
    <source>
        <dbReference type="ARBA" id="ARBA00022670"/>
    </source>
</evidence>
<dbReference type="GO" id="GO:0005615">
    <property type="term" value="C:extracellular space"/>
    <property type="evidence" value="ECO:0007669"/>
    <property type="project" value="TreeGrafter"/>
</dbReference>
<dbReference type="Gene3D" id="3.50.30.30">
    <property type="match status" value="1"/>
</dbReference>
<dbReference type="SUPFAM" id="SSF54897">
    <property type="entry name" value="Protease propeptides/inhibitors"/>
    <property type="match status" value="1"/>
</dbReference>
<evidence type="ECO:0000256" key="4">
    <source>
        <dbReference type="ARBA" id="ARBA00022801"/>
    </source>
</evidence>
<dbReference type="PROSITE" id="PS51892">
    <property type="entry name" value="SUBTILASE"/>
    <property type="match status" value="1"/>
</dbReference>
<keyword evidence="3" id="KW-0479">Metal-binding</keyword>
<evidence type="ECO:0000256" key="1">
    <source>
        <dbReference type="ARBA" id="ARBA00011073"/>
    </source>
</evidence>
<evidence type="ECO:0000256" key="5">
    <source>
        <dbReference type="ARBA" id="ARBA00022825"/>
    </source>
</evidence>
<dbReference type="GO" id="GO:0006508">
    <property type="term" value="P:proteolysis"/>
    <property type="evidence" value="ECO:0007669"/>
    <property type="project" value="UniProtKB-KW"/>
</dbReference>
<dbReference type="InterPro" id="IPR023828">
    <property type="entry name" value="Peptidase_S8_Ser-AS"/>
</dbReference>
<dbReference type="AlphaFoldDB" id="A0A418XSB0"/>
<dbReference type="CDD" id="cd07477">
    <property type="entry name" value="Peptidases_S8_Subtilisin_subset"/>
    <property type="match status" value="1"/>
</dbReference>
<organism evidence="9 10">
    <name type="scientific">Massilia cavernae</name>
    <dbReference type="NCBI Taxonomy" id="2320864"/>
    <lineage>
        <taxon>Bacteria</taxon>
        <taxon>Pseudomonadati</taxon>
        <taxon>Pseudomonadota</taxon>
        <taxon>Betaproteobacteria</taxon>
        <taxon>Burkholderiales</taxon>
        <taxon>Oxalobacteraceae</taxon>
        <taxon>Telluria group</taxon>
        <taxon>Massilia</taxon>
    </lineage>
</organism>
<keyword evidence="10" id="KW-1185">Reference proteome</keyword>
<comment type="similarity">
    <text evidence="1 7">Belongs to the peptidase S8 family.</text>
</comment>
<keyword evidence="5 7" id="KW-0720">Serine protease</keyword>
<accession>A0A418XSB0</accession>
<feature type="active site" description="Charge relay system" evidence="6 7">
    <location>
        <position position="83"/>
    </location>
</feature>
<feature type="active site" description="Charge relay system" evidence="6 7">
    <location>
        <position position="116"/>
    </location>
</feature>
<dbReference type="PRINTS" id="PR00723">
    <property type="entry name" value="SUBTILISIN"/>
</dbReference>
<dbReference type="PROSITE" id="PS00138">
    <property type="entry name" value="SUBTILASE_SER"/>
    <property type="match status" value="1"/>
</dbReference>
<dbReference type="PANTHER" id="PTHR43806:SF11">
    <property type="entry name" value="CEREVISIN-RELATED"/>
    <property type="match status" value="1"/>
</dbReference>
<feature type="active site" description="Charge relay system" evidence="6 7">
    <location>
        <position position="338"/>
    </location>
</feature>
<protein>
    <submittedName>
        <fullName evidence="9">Peptidase S8</fullName>
    </submittedName>
</protein>
<dbReference type="EMBL" id="QYUP01000118">
    <property type="protein sequence ID" value="RJG15382.1"/>
    <property type="molecule type" value="Genomic_DNA"/>
</dbReference>
<sequence>MRLEIPRLNAVAADLPAAAVRALRNNPHVEFVEEDVKRYALAAATPSRPPYVAGQLVPYGIHMVQADQLPDTYAANRKLCIIDSGYDLNHEDLSGNTVTGSYDPGTGWWYSDENHHGTHVAGTIAAIDNSGTGVVGVNLNRRLQLHIVKVFGADGWAYSSTLAAAVDECAAAGSNVVSMSLGGALPSRIEIMAFNALAAQGIMALAAAGNDGTTSIQYPAGYPGVISVGALDENKAWAPFSQRNSKVELSAPGVDVLSTVPMGAGVHATLKVGGADFKPGVIYNNVPGAFSGTLGGAATTTPSVSVSDTDGAALNARLGQEATVSVEPYNYGYYDGTSMATPHVSGTAALVWSYFPSCSAEQLRRSLGRSAQDLGKKGRDDQFGYGLVQAKAAYDRIRTLGCGN</sequence>
<dbReference type="GO" id="GO:0004252">
    <property type="term" value="F:serine-type endopeptidase activity"/>
    <property type="evidence" value="ECO:0007669"/>
    <property type="project" value="UniProtKB-UniRule"/>
</dbReference>
<comment type="caution">
    <text evidence="9">The sequence shown here is derived from an EMBL/GenBank/DDBJ whole genome shotgun (WGS) entry which is preliminary data.</text>
</comment>
<dbReference type="OrthoDB" id="9790784at2"/>
<dbReference type="SUPFAM" id="SSF52743">
    <property type="entry name" value="Subtilisin-like"/>
    <property type="match status" value="1"/>
</dbReference>
<dbReference type="InterPro" id="IPR015500">
    <property type="entry name" value="Peptidase_S8_subtilisin-rel"/>
</dbReference>
<dbReference type="Gene3D" id="3.40.50.200">
    <property type="entry name" value="Peptidase S8/S53 domain"/>
    <property type="match status" value="1"/>
</dbReference>
<evidence type="ECO:0000313" key="9">
    <source>
        <dbReference type="EMBL" id="RJG15382.1"/>
    </source>
</evidence>
<dbReference type="InterPro" id="IPR000209">
    <property type="entry name" value="Peptidase_S8/S53_dom"/>
</dbReference>
<keyword evidence="2 7" id="KW-0645">Protease</keyword>
<dbReference type="InterPro" id="IPR022398">
    <property type="entry name" value="Peptidase_S8_His-AS"/>
</dbReference>
<proteinExistence type="inferred from homology"/>
<feature type="domain" description="Peptidase S8/S53" evidence="8">
    <location>
        <begin position="78"/>
        <end position="386"/>
    </location>
</feature>